<evidence type="ECO:0000313" key="2">
    <source>
        <dbReference type="Proteomes" id="UP000237000"/>
    </source>
</evidence>
<keyword evidence="2" id="KW-1185">Reference proteome</keyword>
<dbReference type="InParanoid" id="A0A2P5F386"/>
<dbReference type="EMBL" id="JXTC01000068">
    <property type="protein sequence ID" value="PON92238.1"/>
    <property type="molecule type" value="Genomic_DNA"/>
</dbReference>
<protein>
    <submittedName>
        <fullName evidence="1">Uncharacterized protein</fullName>
    </submittedName>
</protein>
<organism evidence="1 2">
    <name type="scientific">Trema orientale</name>
    <name type="common">Charcoal tree</name>
    <name type="synonym">Celtis orientalis</name>
    <dbReference type="NCBI Taxonomy" id="63057"/>
    <lineage>
        <taxon>Eukaryota</taxon>
        <taxon>Viridiplantae</taxon>
        <taxon>Streptophyta</taxon>
        <taxon>Embryophyta</taxon>
        <taxon>Tracheophyta</taxon>
        <taxon>Spermatophyta</taxon>
        <taxon>Magnoliopsida</taxon>
        <taxon>eudicotyledons</taxon>
        <taxon>Gunneridae</taxon>
        <taxon>Pentapetalae</taxon>
        <taxon>rosids</taxon>
        <taxon>fabids</taxon>
        <taxon>Rosales</taxon>
        <taxon>Cannabaceae</taxon>
        <taxon>Trema</taxon>
    </lineage>
</organism>
<proteinExistence type="predicted"/>
<gene>
    <name evidence="1" type="ORF">TorRG33x02_120570</name>
</gene>
<dbReference type="Proteomes" id="UP000237000">
    <property type="component" value="Unassembled WGS sequence"/>
</dbReference>
<evidence type="ECO:0000313" key="1">
    <source>
        <dbReference type="EMBL" id="PON92238.1"/>
    </source>
</evidence>
<reference evidence="2" key="1">
    <citation type="submission" date="2016-06" db="EMBL/GenBank/DDBJ databases">
        <title>Parallel loss of symbiosis genes in relatives of nitrogen-fixing non-legume Parasponia.</title>
        <authorList>
            <person name="Van Velzen R."/>
            <person name="Holmer R."/>
            <person name="Bu F."/>
            <person name="Rutten L."/>
            <person name="Van Zeijl A."/>
            <person name="Liu W."/>
            <person name="Santuari L."/>
            <person name="Cao Q."/>
            <person name="Sharma T."/>
            <person name="Shen D."/>
            <person name="Roswanjaya Y."/>
            <person name="Wardhani T."/>
            <person name="Kalhor M.S."/>
            <person name="Jansen J."/>
            <person name="Van den Hoogen J."/>
            <person name="Gungor B."/>
            <person name="Hartog M."/>
            <person name="Hontelez J."/>
            <person name="Verver J."/>
            <person name="Yang W.-C."/>
            <person name="Schijlen E."/>
            <person name="Repin R."/>
            <person name="Schilthuizen M."/>
            <person name="Schranz E."/>
            <person name="Heidstra R."/>
            <person name="Miyata K."/>
            <person name="Fedorova E."/>
            <person name="Kohlen W."/>
            <person name="Bisseling T."/>
            <person name="Smit S."/>
            <person name="Geurts R."/>
        </authorList>
    </citation>
    <scope>NUCLEOTIDE SEQUENCE [LARGE SCALE GENOMIC DNA]</scope>
    <source>
        <strain evidence="2">cv. RG33-2</strain>
    </source>
</reference>
<sequence>MFVKSSFEDLLLVSLSPISLSNVNFHICNPLTRQFLPLPAAPFRPGAPFSTGLVCERVVAFNPFDEAKKWRFIPPPVDLYYKSRLQIRYSTQILCLGVYRDRLRAYFVPMHGGPTIWESIDNDDVTAVSWCLVHDSLRGVARGVRYHGLGLRCLLVQRQSCFSI</sequence>
<name>A0A2P5F386_TREOI</name>
<comment type="caution">
    <text evidence="1">The sequence shown here is derived from an EMBL/GenBank/DDBJ whole genome shotgun (WGS) entry which is preliminary data.</text>
</comment>
<dbReference type="AlphaFoldDB" id="A0A2P5F386"/>
<accession>A0A2P5F386</accession>